<keyword evidence="1" id="KW-0812">Transmembrane</keyword>
<keyword evidence="1" id="KW-0472">Membrane</keyword>
<evidence type="ECO:0008006" key="4">
    <source>
        <dbReference type="Google" id="ProtNLM"/>
    </source>
</evidence>
<dbReference type="EMBL" id="CT868656">
    <property type="protein sequence ID" value="CAK89812.1"/>
    <property type="molecule type" value="Genomic_DNA"/>
</dbReference>
<dbReference type="HOGENOM" id="CLU_1301817_0_0_1"/>
<dbReference type="AlphaFoldDB" id="A0E3E5"/>
<evidence type="ECO:0000256" key="1">
    <source>
        <dbReference type="SAM" id="Phobius"/>
    </source>
</evidence>
<reference evidence="2 3" key="1">
    <citation type="journal article" date="2006" name="Nature">
        <title>Global trends of whole-genome duplications revealed by the ciliate Paramecium tetraurelia.</title>
        <authorList>
            <consortium name="Genoscope"/>
            <person name="Aury J.-M."/>
            <person name="Jaillon O."/>
            <person name="Duret L."/>
            <person name="Noel B."/>
            <person name="Jubin C."/>
            <person name="Porcel B.M."/>
            <person name="Segurens B."/>
            <person name="Daubin V."/>
            <person name="Anthouard V."/>
            <person name="Aiach N."/>
            <person name="Arnaiz O."/>
            <person name="Billaut A."/>
            <person name="Beisson J."/>
            <person name="Blanc I."/>
            <person name="Bouhouche K."/>
            <person name="Camara F."/>
            <person name="Duharcourt S."/>
            <person name="Guigo R."/>
            <person name="Gogendeau D."/>
            <person name="Katinka M."/>
            <person name="Keller A.-M."/>
            <person name="Kissmehl R."/>
            <person name="Klotz C."/>
            <person name="Koll F."/>
            <person name="Le Moue A."/>
            <person name="Lepere C."/>
            <person name="Malinsky S."/>
            <person name="Nowacki M."/>
            <person name="Nowak J.K."/>
            <person name="Plattner H."/>
            <person name="Poulain J."/>
            <person name="Ruiz F."/>
            <person name="Serrano V."/>
            <person name="Zagulski M."/>
            <person name="Dessen P."/>
            <person name="Betermier M."/>
            <person name="Weissenbach J."/>
            <person name="Scarpelli C."/>
            <person name="Schachter V."/>
            <person name="Sperling L."/>
            <person name="Meyer E."/>
            <person name="Cohen J."/>
            <person name="Wincker P."/>
        </authorList>
    </citation>
    <scope>NUCLEOTIDE SEQUENCE [LARGE SCALE GENOMIC DNA]</scope>
    <source>
        <strain evidence="2 3">Stock d4-2</strain>
    </source>
</reference>
<dbReference type="RefSeq" id="XP_001457209.1">
    <property type="nucleotide sequence ID" value="XM_001457172.1"/>
</dbReference>
<dbReference type="GeneID" id="5042994"/>
<sequence>MSNQTLFTVYLLISCPQLIVQLIKQQHLNQLFQNLSRYGIFKRNHKLRVCLILIVTFMLISQSFKRQYDKYKQFQASHLMRYQNLLFIDIQFKCIRFNNKKTEYYLINIFIKQIYKYKTKQEIKMNENRCIVKRVMYIRECLNLLKFNYIIQIISKSVKLYLIKIFNFRYQSNITYQIKQTKNQTINPLLNFQLWNRSYLLLYTNKIIQDKQ</sequence>
<name>A0E3E5_PARTE</name>
<accession>A0E3E5</accession>
<feature type="transmembrane region" description="Helical" evidence="1">
    <location>
        <begin position="45"/>
        <end position="64"/>
    </location>
</feature>
<keyword evidence="3" id="KW-1185">Reference proteome</keyword>
<gene>
    <name evidence="2" type="ORF">GSPATT00022985001</name>
</gene>
<evidence type="ECO:0000313" key="2">
    <source>
        <dbReference type="EMBL" id="CAK89812.1"/>
    </source>
</evidence>
<keyword evidence="1" id="KW-1133">Transmembrane helix</keyword>
<dbReference type="Proteomes" id="UP000000600">
    <property type="component" value="Unassembled WGS sequence"/>
</dbReference>
<protein>
    <recommendedName>
        <fullName evidence="4">Transmembrane protein</fullName>
    </recommendedName>
</protein>
<evidence type="ECO:0000313" key="3">
    <source>
        <dbReference type="Proteomes" id="UP000000600"/>
    </source>
</evidence>
<proteinExistence type="predicted"/>
<dbReference type="KEGG" id="ptm:GSPATT00022985001"/>
<dbReference type="InParanoid" id="A0E3E5"/>
<organism evidence="2 3">
    <name type="scientific">Paramecium tetraurelia</name>
    <dbReference type="NCBI Taxonomy" id="5888"/>
    <lineage>
        <taxon>Eukaryota</taxon>
        <taxon>Sar</taxon>
        <taxon>Alveolata</taxon>
        <taxon>Ciliophora</taxon>
        <taxon>Intramacronucleata</taxon>
        <taxon>Oligohymenophorea</taxon>
        <taxon>Peniculida</taxon>
        <taxon>Parameciidae</taxon>
        <taxon>Paramecium</taxon>
    </lineage>
</organism>